<dbReference type="RefSeq" id="WP_067632593.1">
    <property type="nucleotide sequence ID" value="NZ_CP013213.1"/>
</dbReference>
<dbReference type="Proteomes" id="UP000063781">
    <property type="component" value="Chromosome"/>
</dbReference>
<evidence type="ECO:0008006" key="3">
    <source>
        <dbReference type="Google" id="ProtNLM"/>
    </source>
</evidence>
<dbReference type="OrthoDB" id="9814022at2"/>
<evidence type="ECO:0000313" key="1">
    <source>
        <dbReference type="EMBL" id="AMC93633.1"/>
    </source>
</evidence>
<dbReference type="AlphaFoldDB" id="A0A109UH66"/>
<dbReference type="KEGG" id="erl:AOC36_06425"/>
<evidence type="ECO:0000313" key="2">
    <source>
        <dbReference type="Proteomes" id="UP000063781"/>
    </source>
</evidence>
<dbReference type="Gene3D" id="3.10.450.50">
    <property type="match status" value="1"/>
</dbReference>
<dbReference type="SUPFAM" id="SSF103642">
    <property type="entry name" value="Sec-C motif"/>
    <property type="match status" value="1"/>
</dbReference>
<sequence length="469" mass="54585">MKTMENCTMYLKAAVNLYGLLTYQQFVDVYNHYEKTSVTISDFKGFILENLAFFDESNILYHDLLGVPWFFNEIDESMIDDFLSDRSTIKPYLPEKQEFLKYTSSSYHQESDAYQNLKHIVKICCLQSEIDNPDIIDDIVDDAFADIQVGAKMTPFFDWIFACLEGVVEEQSMNVTFAAIQVIDHVRSFHIFGNTLVEIGGSFMDYLKEYQTAQQLGPRYQYIETSKPARKSEIKIIEYATAASNLYGVISIQDFVELYNHYEKKPITVEYANSVFESTGPLAFYAHEKNIQSYLFDPKDDESYEEVKTIVTNQFGMSRYVPSKKEFLKYVSAEYLEPTLPYQSFKKFLMEHKLLNKKNEFYYDLCIEEIHEAVLVGWSFSDIIDYLRERIVPIDSDEVELELYHLLINIMNNTRLFSSNGHTPNERGKMTFNLDINEIQNDQFVNASRNKPCPCGSGKKYKNCHGKLN</sequence>
<organism evidence="1 2">
    <name type="scientific">Erysipelothrix larvae</name>
    <dbReference type="NCBI Taxonomy" id="1514105"/>
    <lineage>
        <taxon>Bacteria</taxon>
        <taxon>Bacillati</taxon>
        <taxon>Bacillota</taxon>
        <taxon>Erysipelotrichia</taxon>
        <taxon>Erysipelotrichales</taxon>
        <taxon>Erysipelotrichaceae</taxon>
        <taxon>Erysipelothrix</taxon>
    </lineage>
</organism>
<proteinExistence type="predicted"/>
<keyword evidence="2" id="KW-1185">Reference proteome</keyword>
<protein>
    <recommendedName>
        <fullName evidence="3">SEC-C motif-containing protein</fullName>
    </recommendedName>
</protein>
<accession>A0A109UH66</accession>
<dbReference type="Pfam" id="PF02810">
    <property type="entry name" value="SEC-C"/>
    <property type="match status" value="1"/>
</dbReference>
<reference evidence="1 2" key="1">
    <citation type="submission" date="2015-10" db="EMBL/GenBank/DDBJ databases">
        <title>Erysipelothrix larvae sp. LV19 isolated from the larval gut of the rhinoceros beetle, Trypoxylus dichotomus.</title>
        <authorList>
            <person name="Lim S."/>
            <person name="Kim B.-C."/>
        </authorList>
    </citation>
    <scope>NUCLEOTIDE SEQUENCE [LARGE SCALE GENOMIC DNA]</scope>
    <source>
        <strain evidence="1 2">LV19</strain>
    </source>
</reference>
<dbReference type="InterPro" id="IPR004027">
    <property type="entry name" value="SEC_C_motif"/>
</dbReference>
<dbReference type="EMBL" id="CP013213">
    <property type="protein sequence ID" value="AMC93633.1"/>
    <property type="molecule type" value="Genomic_DNA"/>
</dbReference>
<name>A0A109UH66_9FIRM</name>
<gene>
    <name evidence="1" type="ORF">AOC36_06425</name>
</gene>